<feature type="non-terminal residue" evidence="1">
    <location>
        <position position="34"/>
    </location>
</feature>
<evidence type="ECO:0000313" key="1">
    <source>
        <dbReference type="EMBL" id="GAG20456.1"/>
    </source>
</evidence>
<dbReference type="AlphaFoldDB" id="X0X673"/>
<protein>
    <submittedName>
        <fullName evidence="1">Uncharacterized protein</fullName>
    </submittedName>
</protein>
<gene>
    <name evidence="1" type="ORF">S01H1_56683</name>
</gene>
<sequence>MNAHDRLSLWLIGLIAVLGVVAISSTAGARDGPC</sequence>
<accession>X0X673</accession>
<organism evidence="1">
    <name type="scientific">marine sediment metagenome</name>
    <dbReference type="NCBI Taxonomy" id="412755"/>
    <lineage>
        <taxon>unclassified sequences</taxon>
        <taxon>metagenomes</taxon>
        <taxon>ecological metagenomes</taxon>
    </lineage>
</organism>
<dbReference type="EMBL" id="BARS01036921">
    <property type="protein sequence ID" value="GAG20456.1"/>
    <property type="molecule type" value="Genomic_DNA"/>
</dbReference>
<reference evidence="1" key="1">
    <citation type="journal article" date="2014" name="Front. Microbiol.">
        <title>High frequency of phylogenetically diverse reductive dehalogenase-homologous genes in deep subseafloor sedimentary metagenomes.</title>
        <authorList>
            <person name="Kawai M."/>
            <person name="Futagami T."/>
            <person name="Toyoda A."/>
            <person name="Takaki Y."/>
            <person name="Nishi S."/>
            <person name="Hori S."/>
            <person name="Arai W."/>
            <person name="Tsubouchi T."/>
            <person name="Morono Y."/>
            <person name="Uchiyama I."/>
            <person name="Ito T."/>
            <person name="Fujiyama A."/>
            <person name="Inagaki F."/>
            <person name="Takami H."/>
        </authorList>
    </citation>
    <scope>NUCLEOTIDE SEQUENCE</scope>
    <source>
        <strain evidence="1">Expedition CK06-06</strain>
    </source>
</reference>
<proteinExistence type="predicted"/>
<comment type="caution">
    <text evidence="1">The sequence shown here is derived from an EMBL/GenBank/DDBJ whole genome shotgun (WGS) entry which is preliminary data.</text>
</comment>
<name>X0X673_9ZZZZ</name>